<keyword evidence="3" id="KW-1185">Reference proteome</keyword>
<name>A0A803PZ58_CANSA</name>
<dbReference type="Proteomes" id="UP000596661">
    <property type="component" value="Chromosome 6"/>
</dbReference>
<reference evidence="2" key="2">
    <citation type="submission" date="2021-03" db="UniProtKB">
        <authorList>
            <consortium name="EnsemblPlants"/>
        </authorList>
    </citation>
    <scope>IDENTIFICATION</scope>
</reference>
<dbReference type="PANTHER" id="PTHR33116">
    <property type="entry name" value="REVERSE TRANSCRIPTASE ZINC-BINDING DOMAIN-CONTAINING PROTEIN-RELATED-RELATED"/>
    <property type="match status" value="1"/>
</dbReference>
<keyword evidence="1" id="KW-1133">Transmembrane helix</keyword>
<proteinExistence type="predicted"/>
<evidence type="ECO:0000313" key="3">
    <source>
        <dbReference type="Proteomes" id="UP000596661"/>
    </source>
</evidence>
<dbReference type="EnsemblPlants" id="evm.model.06.626">
    <property type="protein sequence ID" value="cds.evm.model.06.626"/>
    <property type="gene ID" value="evm.TU.06.626"/>
</dbReference>
<dbReference type="OMA" id="RMAEWNT"/>
<protein>
    <submittedName>
        <fullName evidence="2">Uncharacterized protein</fullName>
    </submittedName>
</protein>
<keyword evidence="1" id="KW-0812">Transmembrane</keyword>
<dbReference type="PANTHER" id="PTHR33116:SF84">
    <property type="entry name" value="RNA-DIRECTED DNA POLYMERASE"/>
    <property type="match status" value="1"/>
</dbReference>
<dbReference type="Gramene" id="evm.model.06.626">
    <property type="protein sequence ID" value="cds.evm.model.06.626"/>
    <property type="gene ID" value="evm.TU.06.626"/>
</dbReference>
<evidence type="ECO:0000256" key="1">
    <source>
        <dbReference type="SAM" id="Phobius"/>
    </source>
</evidence>
<dbReference type="AlphaFoldDB" id="A0A803PZ58"/>
<keyword evidence="1" id="KW-0472">Membrane</keyword>
<dbReference type="EMBL" id="UZAU01000573">
    <property type="status" value="NOT_ANNOTATED_CDS"/>
    <property type="molecule type" value="Genomic_DNA"/>
</dbReference>
<sequence length="172" mass="19926">MTTRIRSWSTRHLYFAGRVVLINSVLSAIHSYWCQILKLPKKVINEIESICRAFLWKGQYMMQGAGLVAWENVCQLKIAGGTGIKRMAEWNTAALFKYVWAVANKEDNLWVKWRHMATYFSGVRSQQAVYNMLKSGYLGEPDPVTYRSYSNGYTRQKSASLERMFLQQLLPI</sequence>
<organism evidence="2 3">
    <name type="scientific">Cannabis sativa</name>
    <name type="common">Hemp</name>
    <name type="synonym">Marijuana</name>
    <dbReference type="NCBI Taxonomy" id="3483"/>
    <lineage>
        <taxon>Eukaryota</taxon>
        <taxon>Viridiplantae</taxon>
        <taxon>Streptophyta</taxon>
        <taxon>Embryophyta</taxon>
        <taxon>Tracheophyta</taxon>
        <taxon>Spermatophyta</taxon>
        <taxon>Magnoliopsida</taxon>
        <taxon>eudicotyledons</taxon>
        <taxon>Gunneridae</taxon>
        <taxon>Pentapetalae</taxon>
        <taxon>rosids</taxon>
        <taxon>fabids</taxon>
        <taxon>Rosales</taxon>
        <taxon>Cannabaceae</taxon>
        <taxon>Cannabis</taxon>
    </lineage>
</organism>
<evidence type="ECO:0000313" key="2">
    <source>
        <dbReference type="EnsemblPlants" id="cds.evm.model.06.626"/>
    </source>
</evidence>
<reference evidence="2" key="1">
    <citation type="submission" date="2018-11" db="EMBL/GenBank/DDBJ databases">
        <authorList>
            <person name="Grassa J C."/>
        </authorList>
    </citation>
    <scope>NUCLEOTIDE SEQUENCE [LARGE SCALE GENOMIC DNA]</scope>
</reference>
<feature type="transmembrane region" description="Helical" evidence="1">
    <location>
        <begin position="12"/>
        <end position="33"/>
    </location>
</feature>
<accession>A0A803PZ58</accession>